<dbReference type="InterPro" id="IPR014729">
    <property type="entry name" value="Rossmann-like_a/b/a_fold"/>
</dbReference>
<dbReference type="Proteomes" id="UP001199319">
    <property type="component" value="Unassembled WGS sequence"/>
</dbReference>
<evidence type="ECO:0000259" key="1">
    <source>
        <dbReference type="Pfam" id="PF01507"/>
    </source>
</evidence>
<dbReference type="Pfam" id="PF01507">
    <property type="entry name" value="PAPS_reduct"/>
    <property type="match status" value="1"/>
</dbReference>
<keyword evidence="3" id="KW-1185">Reference proteome</keyword>
<protein>
    <submittedName>
        <fullName evidence="2">Phosphoadenosine phosphosulfate reductase family protein</fullName>
    </submittedName>
</protein>
<dbReference type="InterPro" id="IPR050128">
    <property type="entry name" value="Sulfate_adenylyltrnsfr_sub2"/>
</dbReference>
<sequence>MSNQTEEKDLFHAVSLSGGKDSTAMLLLMVERGLPIHAVLTADTGMEFPEMYEHLQKLDDYLFAERGLHLTWLRHPKGFEWLMFEEKKQRSASIENRQWLGVSLYGNGWPGPRVRWCTGQLKTHLIHKEINRLKGQYRAVSYVGIAADEPKRIKSERYPLVDWGITEKEALQICYDRGYDFGGLYQIYHRCSCWCCPLQGIGELRKLRQYHPELWERLREMDKRALAQFGPGPLGQFKKDWSVERLEQRFAAEAQQLSISSLQKERER</sequence>
<dbReference type="AlphaFoldDB" id="A0AAE3AJ91"/>
<gene>
    <name evidence="2" type="ORF">LKD37_16455</name>
</gene>
<dbReference type="EMBL" id="JAJEPW010000100">
    <property type="protein sequence ID" value="MCC2131066.1"/>
    <property type="molecule type" value="Genomic_DNA"/>
</dbReference>
<dbReference type="RefSeq" id="WP_302930184.1">
    <property type="nucleotide sequence ID" value="NZ_JAJEPW010000100.1"/>
</dbReference>
<dbReference type="SUPFAM" id="SSF52402">
    <property type="entry name" value="Adenine nucleotide alpha hydrolases-like"/>
    <property type="match status" value="1"/>
</dbReference>
<reference evidence="2" key="1">
    <citation type="submission" date="2021-10" db="EMBL/GenBank/DDBJ databases">
        <title>Anaerobic single-cell dispensing facilitates the cultivation of human gut bacteria.</title>
        <authorList>
            <person name="Afrizal A."/>
        </authorList>
    </citation>
    <scope>NUCLEOTIDE SEQUENCE</scope>
    <source>
        <strain evidence="2">CLA-AA-H272</strain>
    </source>
</reference>
<feature type="domain" description="Phosphoadenosine phosphosulphate reductase" evidence="1">
    <location>
        <begin position="13"/>
        <end position="87"/>
    </location>
</feature>
<organism evidence="2 3">
    <name type="scientific">Brotocaccenecus cirricatena</name>
    <dbReference type="NCBI Taxonomy" id="3064195"/>
    <lineage>
        <taxon>Bacteria</taxon>
        <taxon>Bacillati</taxon>
        <taxon>Bacillota</taxon>
        <taxon>Clostridia</taxon>
        <taxon>Eubacteriales</taxon>
        <taxon>Oscillospiraceae</taxon>
        <taxon>Brotocaccenecus</taxon>
    </lineage>
</organism>
<evidence type="ECO:0000313" key="3">
    <source>
        <dbReference type="Proteomes" id="UP001199319"/>
    </source>
</evidence>
<dbReference type="PANTHER" id="PTHR43196">
    <property type="entry name" value="SULFATE ADENYLYLTRANSFERASE SUBUNIT 2"/>
    <property type="match status" value="1"/>
</dbReference>
<dbReference type="Gene3D" id="3.40.50.620">
    <property type="entry name" value="HUPs"/>
    <property type="match status" value="1"/>
</dbReference>
<evidence type="ECO:0000313" key="2">
    <source>
        <dbReference type="EMBL" id="MCC2131066.1"/>
    </source>
</evidence>
<dbReference type="InterPro" id="IPR002500">
    <property type="entry name" value="PAPS_reduct_dom"/>
</dbReference>
<comment type="caution">
    <text evidence="2">The sequence shown here is derived from an EMBL/GenBank/DDBJ whole genome shotgun (WGS) entry which is preliminary data.</text>
</comment>
<accession>A0AAE3AJ91</accession>
<proteinExistence type="predicted"/>
<name>A0AAE3AJ91_9FIRM</name>
<dbReference type="GO" id="GO:0003824">
    <property type="term" value="F:catalytic activity"/>
    <property type="evidence" value="ECO:0007669"/>
    <property type="project" value="InterPro"/>
</dbReference>
<dbReference type="PANTHER" id="PTHR43196:SF2">
    <property type="entry name" value="PHOSPHOADENOSINE PHOSPHOSULFATE REDUCTASE"/>
    <property type="match status" value="1"/>
</dbReference>